<dbReference type="EMBL" id="CAUEEQ010025328">
    <property type="protein sequence ID" value="CAJ0946334.1"/>
    <property type="molecule type" value="Genomic_DNA"/>
</dbReference>
<evidence type="ECO:0000256" key="1">
    <source>
        <dbReference type="ARBA" id="ARBA00008306"/>
    </source>
</evidence>
<dbReference type="InterPro" id="IPR051624">
    <property type="entry name" value="RMD1/Sad1-interacting"/>
</dbReference>
<comment type="caution">
    <text evidence="4">The sequence shown here is derived from an EMBL/GenBank/DDBJ whole genome shotgun (WGS) entry which is preliminary data.</text>
</comment>
<evidence type="ECO:0000259" key="3">
    <source>
        <dbReference type="Pfam" id="PF02582"/>
    </source>
</evidence>
<name>A0ABN9LNB8_9NEOB</name>
<gene>
    <name evidence="4" type="ORF">RIMI_LOCUS11273974</name>
</gene>
<sequence>MRAAVIMRPHYGATRGEELCTGTLRRGAVRGDVTERSCARGRYGEELCTGTLRRGAVHGDVTERSCARGRYGEELCTGTLRREAVYGDITERSCARGRYGEELCTGTLRRGAVHGDVTERSYVWGHYGEELCMRTLRRRAVNEDITERSCVWGRYGEKLCMVTYYREELCMGTYYREERCMGTLRRGAVYGDITERSCVWGHYGEELCMGTLRRGAVYEDITERSYVWGHYGEELCMRTLRRRAVNEDITERSCVWGRYGEKLCMVTYYREELCRRHTMSWLLRKTPNLVAQMCRTGKPLIVDVHFRLLTRMSCERTSGVPAVPAPTVHAPAVHTSSALTIMHRHRDIAQTSSSKAFSCSKCWSRHHVTLSTSRLYSASASQQTVPGPVVSKRPLKSSRTKQPSRSNLPFLSTTEDLMQCVAFATADEFHLGTLCHDLASHGYNELLSLPRDASNVLLIGVENVCKEQDSGVIFFFREGAVVFWNIEERTMKHVMRILEGHEIQPYEVALVHWENEEINYNFGEGHTRLVKGQIVLDPQLEADELILQKFAFSNALCLSVKLAMWESTLDTFVESIQSIPEMLKARKKLKLSHGDVMQKIGELFALRHRINLSSDLLMTPDFYWDRENLEHLYDKTCQFLSINRRVKVINEKLQHCTELTDLMRNHLSEKHGLRLEWMIVILITIEVGVRSGHYMEYPTKLSPHHNIVLVVVHTFLTTTIAPDSFHTHGAGAVRARKGHILTNKL</sequence>
<feature type="region of interest" description="Disordered" evidence="2">
    <location>
        <begin position="385"/>
        <end position="408"/>
    </location>
</feature>
<evidence type="ECO:0000313" key="5">
    <source>
        <dbReference type="Proteomes" id="UP001176940"/>
    </source>
</evidence>
<keyword evidence="5" id="KW-1185">Reference proteome</keyword>
<dbReference type="Proteomes" id="UP001176940">
    <property type="component" value="Unassembled WGS sequence"/>
</dbReference>
<organism evidence="4 5">
    <name type="scientific">Ranitomeya imitator</name>
    <name type="common">mimic poison frog</name>
    <dbReference type="NCBI Taxonomy" id="111125"/>
    <lineage>
        <taxon>Eukaryota</taxon>
        <taxon>Metazoa</taxon>
        <taxon>Chordata</taxon>
        <taxon>Craniata</taxon>
        <taxon>Vertebrata</taxon>
        <taxon>Euteleostomi</taxon>
        <taxon>Amphibia</taxon>
        <taxon>Batrachia</taxon>
        <taxon>Anura</taxon>
        <taxon>Neobatrachia</taxon>
        <taxon>Hyloidea</taxon>
        <taxon>Dendrobatidae</taxon>
        <taxon>Dendrobatinae</taxon>
        <taxon>Ranitomeya</taxon>
    </lineage>
</organism>
<feature type="domain" description="DUF155" evidence="3">
    <location>
        <begin position="473"/>
        <end position="650"/>
    </location>
</feature>
<dbReference type="PANTHER" id="PTHR16255">
    <property type="entry name" value="REQUIRED FOR MEIOTIC NUCLEAR DIVISION PROTEIN 1 HOMOLOG"/>
    <property type="match status" value="1"/>
</dbReference>
<proteinExistence type="inferred from homology"/>
<protein>
    <recommendedName>
        <fullName evidence="3">DUF155 domain-containing protein</fullName>
    </recommendedName>
</protein>
<reference evidence="4" key="1">
    <citation type="submission" date="2023-07" db="EMBL/GenBank/DDBJ databases">
        <authorList>
            <person name="Stuckert A."/>
        </authorList>
    </citation>
    <scope>NUCLEOTIDE SEQUENCE</scope>
</reference>
<dbReference type="Pfam" id="PF02582">
    <property type="entry name" value="DUF155"/>
    <property type="match status" value="1"/>
</dbReference>
<evidence type="ECO:0000256" key="2">
    <source>
        <dbReference type="SAM" id="MobiDB-lite"/>
    </source>
</evidence>
<dbReference type="InterPro" id="IPR003734">
    <property type="entry name" value="DUF155"/>
</dbReference>
<dbReference type="PANTHER" id="PTHR16255:SF1">
    <property type="entry name" value="REQUIRED FOR MEIOTIC NUCLEAR DIVISION PROTEIN 1 HOMOLOG"/>
    <property type="match status" value="1"/>
</dbReference>
<accession>A0ABN9LNB8</accession>
<comment type="similarity">
    <text evidence="1">Belongs to the RMD1/sif2 family.</text>
</comment>
<evidence type="ECO:0000313" key="4">
    <source>
        <dbReference type="EMBL" id="CAJ0946334.1"/>
    </source>
</evidence>